<keyword evidence="6 7" id="KW-0326">Glycosidase</keyword>
<keyword evidence="11" id="KW-1185">Reference proteome</keyword>
<evidence type="ECO:0000256" key="2">
    <source>
        <dbReference type="ARBA" id="ARBA00005336"/>
    </source>
</evidence>
<dbReference type="EMBL" id="JBHSCX010000003">
    <property type="protein sequence ID" value="MFC4361677.1"/>
    <property type="molecule type" value="Genomic_DNA"/>
</dbReference>
<evidence type="ECO:0000256" key="8">
    <source>
        <dbReference type="SAM" id="SignalP"/>
    </source>
</evidence>
<dbReference type="SUPFAM" id="SSF51445">
    <property type="entry name" value="(Trans)glycosidases"/>
    <property type="match status" value="1"/>
</dbReference>
<dbReference type="Pfam" id="PF14310">
    <property type="entry name" value="Fn3-like"/>
    <property type="match status" value="1"/>
</dbReference>
<name>A0ABV8V426_9GAMM</name>
<comment type="caution">
    <text evidence="10">The sequence shown here is derived from an EMBL/GenBank/DDBJ whole genome shotgun (WGS) entry which is preliminary data.</text>
</comment>
<evidence type="ECO:0000256" key="1">
    <source>
        <dbReference type="ARBA" id="ARBA00000448"/>
    </source>
</evidence>
<evidence type="ECO:0000259" key="9">
    <source>
        <dbReference type="SMART" id="SM01217"/>
    </source>
</evidence>
<dbReference type="SMART" id="SM01217">
    <property type="entry name" value="Fn3_like"/>
    <property type="match status" value="1"/>
</dbReference>
<dbReference type="PRINTS" id="PR00133">
    <property type="entry name" value="GLHYDRLASE3"/>
</dbReference>
<keyword evidence="4 8" id="KW-0732">Signal</keyword>
<dbReference type="PROSITE" id="PS51257">
    <property type="entry name" value="PROKAR_LIPOPROTEIN"/>
    <property type="match status" value="1"/>
</dbReference>
<dbReference type="Pfam" id="PF01915">
    <property type="entry name" value="Glyco_hydro_3_C"/>
    <property type="match status" value="1"/>
</dbReference>
<evidence type="ECO:0000256" key="3">
    <source>
        <dbReference type="ARBA" id="ARBA00012744"/>
    </source>
</evidence>
<proteinExistence type="inferred from homology"/>
<dbReference type="InterPro" id="IPR036962">
    <property type="entry name" value="Glyco_hydro_3_N_sf"/>
</dbReference>
<dbReference type="InterPro" id="IPR001764">
    <property type="entry name" value="Glyco_hydro_3_N"/>
</dbReference>
<dbReference type="InterPro" id="IPR019800">
    <property type="entry name" value="Glyco_hydro_3_AS"/>
</dbReference>
<evidence type="ECO:0000256" key="6">
    <source>
        <dbReference type="ARBA" id="ARBA00023295"/>
    </source>
</evidence>
<feature type="domain" description="Fibronectin type III-like" evidence="9">
    <location>
        <begin position="685"/>
        <end position="754"/>
    </location>
</feature>
<dbReference type="Proteomes" id="UP001595840">
    <property type="component" value="Unassembled WGS sequence"/>
</dbReference>
<evidence type="ECO:0000313" key="11">
    <source>
        <dbReference type="Proteomes" id="UP001595840"/>
    </source>
</evidence>
<evidence type="ECO:0000256" key="5">
    <source>
        <dbReference type="ARBA" id="ARBA00022801"/>
    </source>
</evidence>
<dbReference type="InterPro" id="IPR013783">
    <property type="entry name" value="Ig-like_fold"/>
</dbReference>
<dbReference type="NCBIfam" id="NF011678">
    <property type="entry name" value="PRK15098.1"/>
    <property type="match status" value="1"/>
</dbReference>
<evidence type="ECO:0000256" key="7">
    <source>
        <dbReference type="RuleBase" id="RU361161"/>
    </source>
</evidence>
<dbReference type="InterPro" id="IPR036881">
    <property type="entry name" value="Glyco_hydro_3_C_sf"/>
</dbReference>
<dbReference type="InterPro" id="IPR002772">
    <property type="entry name" value="Glyco_hydro_3_C"/>
</dbReference>
<keyword evidence="5 7" id="KW-0378">Hydrolase</keyword>
<dbReference type="Gene3D" id="3.40.50.1700">
    <property type="entry name" value="Glycoside hydrolase family 3 C-terminal domain"/>
    <property type="match status" value="1"/>
</dbReference>
<dbReference type="Gene3D" id="2.60.40.10">
    <property type="entry name" value="Immunoglobulins"/>
    <property type="match status" value="1"/>
</dbReference>
<dbReference type="InterPro" id="IPR026891">
    <property type="entry name" value="Fn3-like"/>
</dbReference>
<dbReference type="EC" id="3.2.1.21" evidence="3"/>
<dbReference type="PANTHER" id="PTHR30620:SF16">
    <property type="entry name" value="LYSOSOMAL BETA GLUCOSIDASE"/>
    <property type="match status" value="1"/>
</dbReference>
<dbReference type="InterPro" id="IPR017853">
    <property type="entry name" value="GH"/>
</dbReference>
<organism evidence="10 11">
    <name type="scientific">Simiduia curdlanivorans</name>
    <dbReference type="NCBI Taxonomy" id="1492769"/>
    <lineage>
        <taxon>Bacteria</taxon>
        <taxon>Pseudomonadati</taxon>
        <taxon>Pseudomonadota</taxon>
        <taxon>Gammaproteobacteria</taxon>
        <taxon>Cellvibrionales</taxon>
        <taxon>Cellvibrionaceae</taxon>
        <taxon>Simiduia</taxon>
    </lineage>
</organism>
<evidence type="ECO:0000313" key="10">
    <source>
        <dbReference type="EMBL" id="MFC4361677.1"/>
    </source>
</evidence>
<protein>
    <recommendedName>
        <fullName evidence="3">beta-glucosidase</fullName>
        <ecNumber evidence="3">3.2.1.21</ecNumber>
    </recommendedName>
</protein>
<dbReference type="InterPro" id="IPR051915">
    <property type="entry name" value="Cellulose_Degrad_GH3"/>
</dbReference>
<sequence>MKTARALLAVLAVSAATLLSASCTNEKPAPQNTPSAALDPRVEEILASLTLEQKIGQLSLRDWGTYETEAAIAAAYVDVKAGRIGGFLNVSFNKLQPNAFSDLQTAAVQESASGIPLLFGQDVIHGYKTIFPIPLGQAASWNPEVVEAGARVAAKEASSAGINWTFAPMIDISRDPRWGRIAETLGEDPHLTSVLGVAMTKGFQTDDPSRPDALAASAKHFAGYGAAEGGRDYNAANIPENLLRDIYLPPFKANVDAGLLTIMSSYNTLNGVPATANQFLLKDILRKEWAFDGFVVSDWNAVLEMIPHGAASDDKHAAQLALDGGVDYEMHTATYQQQLPALVAEGKITEAQIDQAVRHMLKVKLALGLFDNRVAEQKIQPAFLTEEYLDTARAAARESFVLLKNSAATLPLKKQQKIGLVGPLADVPHEQLGTWIYDGDKKDSRSLLPALTEYLGGSENIVFAPTLKNSRDLSSAAFATTLKQIADVDVILYMVGEESILSGEGHSRGDISLPGAQRQLLDALATTGKPIVMVIMAGRPIALEGAENIVDALMMAWHPGTMAGPALVDVLFGDYAPKGRLPLTWPKASGQIPIYYNHLATGRPATDDNYTKIQDIEQGVFQHVPGNSSNLLDYGHLPQFPFGYGLTYGKVNYSDLQISHSQLKRGGNLDISAKVSNAGDYDIEEVVQLYIRDKVATVARPVRELKDFKRVQLAPGESKTVSFSLQASQLAFHNAQMQYLAEPGEFDVWIAPNAEAGLKESFTLTD</sequence>
<dbReference type="PROSITE" id="PS00775">
    <property type="entry name" value="GLYCOSYL_HYDROL_F3"/>
    <property type="match status" value="1"/>
</dbReference>
<dbReference type="PANTHER" id="PTHR30620">
    <property type="entry name" value="PERIPLASMIC BETA-GLUCOSIDASE-RELATED"/>
    <property type="match status" value="1"/>
</dbReference>
<comment type="catalytic activity">
    <reaction evidence="1">
        <text>Hydrolysis of terminal, non-reducing beta-D-glucosyl residues with release of beta-D-glucose.</text>
        <dbReference type="EC" id="3.2.1.21"/>
    </reaction>
</comment>
<dbReference type="SUPFAM" id="SSF52279">
    <property type="entry name" value="Beta-D-glucan exohydrolase, C-terminal domain"/>
    <property type="match status" value="1"/>
</dbReference>
<accession>A0ABV8V426</accession>
<feature type="chain" id="PRO_5045456259" description="beta-glucosidase" evidence="8">
    <location>
        <begin position="22"/>
        <end position="766"/>
    </location>
</feature>
<dbReference type="GO" id="GO:0008422">
    <property type="term" value="F:beta-glucosidase activity"/>
    <property type="evidence" value="ECO:0007669"/>
    <property type="project" value="UniProtKB-EC"/>
</dbReference>
<feature type="signal peptide" evidence="8">
    <location>
        <begin position="1"/>
        <end position="21"/>
    </location>
</feature>
<dbReference type="RefSeq" id="WP_290259381.1">
    <property type="nucleotide sequence ID" value="NZ_JAUFQG010000004.1"/>
</dbReference>
<reference evidence="11" key="1">
    <citation type="journal article" date="2019" name="Int. J. Syst. Evol. Microbiol.">
        <title>The Global Catalogue of Microorganisms (GCM) 10K type strain sequencing project: providing services to taxonomists for standard genome sequencing and annotation.</title>
        <authorList>
            <consortium name="The Broad Institute Genomics Platform"/>
            <consortium name="The Broad Institute Genome Sequencing Center for Infectious Disease"/>
            <person name="Wu L."/>
            <person name="Ma J."/>
        </authorList>
    </citation>
    <scope>NUCLEOTIDE SEQUENCE [LARGE SCALE GENOMIC DNA]</scope>
    <source>
        <strain evidence="11">CECT 8570</strain>
    </source>
</reference>
<gene>
    <name evidence="10" type="primary">bglX</name>
    <name evidence="10" type="ORF">ACFOX3_05140</name>
</gene>
<comment type="similarity">
    <text evidence="2 7">Belongs to the glycosyl hydrolase 3 family.</text>
</comment>
<evidence type="ECO:0000256" key="4">
    <source>
        <dbReference type="ARBA" id="ARBA00022729"/>
    </source>
</evidence>
<dbReference type="Pfam" id="PF00933">
    <property type="entry name" value="Glyco_hydro_3"/>
    <property type="match status" value="1"/>
</dbReference>
<dbReference type="Gene3D" id="3.20.20.300">
    <property type="entry name" value="Glycoside hydrolase, family 3, N-terminal domain"/>
    <property type="match status" value="1"/>
</dbReference>